<dbReference type="AlphaFoldDB" id="A0A5J6X1J1"/>
<evidence type="ECO:0000313" key="2">
    <source>
        <dbReference type="Proteomes" id="UP000594034"/>
    </source>
</evidence>
<evidence type="ECO:0000313" key="1">
    <source>
        <dbReference type="EMBL" id="QFI56650.1"/>
    </source>
</evidence>
<reference evidence="1 2" key="1">
    <citation type="submission" date="2019-05" db="EMBL/GenBank/DDBJ databases">
        <title>OXA-830, a novel chromosomally encoded expanded-spectrum class D beta-lactamase in Aeromonas simiae.</title>
        <authorList>
            <person name="Zhou W."/>
            <person name="Chen Q."/>
        </authorList>
    </citation>
    <scope>NUCLEOTIDE SEQUENCE [LARGE SCALE GENOMIC DNA]</scope>
    <source>
        <strain evidence="1 2">A6</strain>
    </source>
</reference>
<accession>A0A5J6X1J1</accession>
<gene>
    <name evidence="1" type="ORF">FE240_06985</name>
</gene>
<sequence length="127" mass="14107">MAGMLLTALLMAGCSTDTSGVWMTGYSGQAAQVQEGLDVRLTERTRTRENGVLKASVEIGNLQRGDRTLQYQFTWFDGQGQEVAVDARPWQPLALHGHQTRTLTATAPQAEVVSYRLYVREVLKESY</sequence>
<dbReference type="EMBL" id="CP040449">
    <property type="protein sequence ID" value="QFI56650.1"/>
    <property type="molecule type" value="Genomic_DNA"/>
</dbReference>
<dbReference type="Pfam" id="PF07233">
    <property type="entry name" value="DUF1425"/>
    <property type="match status" value="1"/>
</dbReference>
<dbReference type="InterPro" id="IPR038483">
    <property type="entry name" value="YcfL-like_sf"/>
</dbReference>
<dbReference type="KEGG" id="asim:FE240_06985"/>
<organism evidence="1 2">
    <name type="scientific">Aeromonas simiae</name>
    <dbReference type="NCBI Taxonomy" id="218936"/>
    <lineage>
        <taxon>Bacteria</taxon>
        <taxon>Pseudomonadati</taxon>
        <taxon>Pseudomonadota</taxon>
        <taxon>Gammaproteobacteria</taxon>
        <taxon>Aeromonadales</taxon>
        <taxon>Aeromonadaceae</taxon>
        <taxon>Aeromonas</taxon>
    </lineage>
</organism>
<dbReference type="InterPro" id="IPR010824">
    <property type="entry name" value="DUF1425"/>
</dbReference>
<keyword evidence="2" id="KW-1185">Reference proteome</keyword>
<protein>
    <submittedName>
        <fullName evidence="1">DUF1425 domain-containing protein</fullName>
    </submittedName>
</protein>
<dbReference type="CDD" id="cd09030">
    <property type="entry name" value="DUF1425"/>
    <property type="match status" value="1"/>
</dbReference>
<name>A0A5J6X1J1_9GAMM</name>
<dbReference type="Gene3D" id="2.60.40.3230">
    <property type="match status" value="1"/>
</dbReference>
<dbReference type="Proteomes" id="UP000594034">
    <property type="component" value="Chromosome"/>
</dbReference>
<proteinExistence type="predicted"/>